<evidence type="ECO:0000259" key="1">
    <source>
        <dbReference type="Pfam" id="PF07727"/>
    </source>
</evidence>
<dbReference type="InterPro" id="IPR043502">
    <property type="entry name" value="DNA/RNA_pol_sf"/>
</dbReference>
<dbReference type="InterPro" id="IPR013103">
    <property type="entry name" value="RVT_2"/>
</dbReference>
<dbReference type="EMBL" id="QGNW01000049">
    <property type="protein sequence ID" value="RVX06770.1"/>
    <property type="molecule type" value="Genomic_DNA"/>
</dbReference>
<name>A0A438JCU8_VITVI</name>
<comment type="caution">
    <text evidence="2">The sequence shown here is derived from an EMBL/GenBank/DDBJ whole genome shotgun (WGS) entry which is preliminary data.</text>
</comment>
<evidence type="ECO:0000313" key="3">
    <source>
        <dbReference type="Proteomes" id="UP000288805"/>
    </source>
</evidence>
<dbReference type="Pfam" id="PF07727">
    <property type="entry name" value="RVT_2"/>
    <property type="match status" value="1"/>
</dbReference>
<dbReference type="SUPFAM" id="SSF56219">
    <property type="entry name" value="DNase I-like"/>
    <property type="match status" value="1"/>
</dbReference>
<gene>
    <name evidence="2" type="primary">RE1_1958</name>
    <name evidence="2" type="ORF">CK203_015076</name>
</gene>
<reference evidence="2 3" key="1">
    <citation type="journal article" date="2018" name="PLoS Genet.">
        <title>Population sequencing reveals clonal diversity and ancestral inbreeding in the grapevine cultivar Chardonnay.</title>
        <authorList>
            <person name="Roach M.J."/>
            <person name="Johnson D.L."/>
            <person name="Bohlmann J."/>
            <person name="van Vuuren H.J."/>
            <person name="Jones S.J."/>
            <person name="Pretorius I.S."/>
            <person name="Schmidt S.A."/>
            <person name="Borneman A.R."/>
        </authorList>
    </citation>
    <scope>NUCLEOTIDE SEQUENCE [LARGE SCALE GENOMIC DNA]</scope>
    <source>
        <strain evidence="3">cv. Chardonnay</strain>
        <tissue evidence="2">Leaf</tissue>
    </source>
</reference>
<feature type="domain" description="Reverse transcriptase Ty1/copia-type" evidence="1">
    <location>
        <begin position="70"/>
        <end position="182"/>
    </location>
</feature>
<dbReference type="SUPFAM" id="SSF56672">
    <property type="entry name" value="DNA/RNA polymerases"/>
    <property type="match status" value="1"/>
</dbReference>
<sequence>MTHGSLVNFQNERIQSRVNGSSQSSTKQMGVLTAVNRDWPLHQLDIKNAFLNGDLEEEAYMEIPSGLKTETKISKIVKRFGYSQCQSDHTLFVKRTIEERIVIIIVYVDDIILIGDHVEEIGKLKSFLTHEFEIKDLGNLKYFLGMEIARSKIGVVVFQRKYVLDLLKETGMLGCKPANIPMDYTTKIGTIKGSDPVDKRRYQRFVEKPIYLSRTRPNIAFSISQNGSIKGTLEAFPYEFGPSHFGLPSLKGSGQAKAKEPVVLGFEYGNASNPCGTLVGDFSSPPSSFSGRTPLGEYYDRSGAGLEKFQRESSGRMVIGKESSVMEMEVNNGSIEESGEELCLASAMPLEVRGWRRLVGRKTIWRGSTSFWGFRQRDWRRTFWSFWSEEAERYNARKRVPDFGCPMKLRLLSWNVRGANDSSKRKVIKAMVRSQRVDLFCIQETKIQTMSEGVVRSLGSGRFLDWGAMGAQGSVGEILICWYKRSLELLEMEVGQFSISCRLRNVEDGLVWIFTGVYGQFTRKKRESMWEELGAIRGIWDDPWFAHVIDELELLDLPLQRGVFSWSGGRNNQSWARLDRFLVTQSWLDLFRGVVQSRLPRPTSDHFPILLKGGGLRNGEEREGQFRLAAKLKVLKEKIKVWNRDVFGRLEVSKSSAIQQVEFWDRVECERGLLERETELKMEAKETFKKWVLLEETHWRQLSRELWLKEEDKNTGFFHRMANAHWRNNSLDRIKINGVELAEEQEVREGIVNAFQQQLLEELGWRAGIEGLHVQRLNHSEAEALEMPFTEEEIFLALMEMNGDNFICFLFQFYFLILLKTFS</sequence>
<protein>
    <submittedName>
        <fullName evidence="2">Retrovirus-related Pol polyprotein from transposon RE1</fullName>
    </submittedName>
</protein>
<dbReference type="PANTHER" id="PTHR33710:SF71">
    <property type="entry name" value="ENDONUCLEASE_EXONUCLEASE_PHOSPHATASE DOMAIN-CONTAINING PROTEIN"/>
    <property type="match status" value="1"/>
</dbReference>
<dbReference type="InterPro" id="IPR036691">
    <property type="entry name" value="Endo/exonu/phosph_ase_sf"/>
</dbReference>
<dbReference type="Gene3D" id="3.60.10.10">
    <property type="entry name" value="Endonuclease/exonuclease/phosphatase"/>
    <property type="match status" value="1"/>
</dbReference>
<dbReference type="PANTHER" id="PTHR33710">
    <property type="entry name" value="BNAC02G09200D PROTEIN"/>
    <property type="match status" value="1"/>
</dbReference>
<accession>A0A438JCU8</accession>
<proteinExistence type="predicted"/>
<dbReference type="Proteomes" id="UP000288805">
    <property type="component" value="Unassembled WGS sequence"/>
</dbReference>
<dbReference type="AlphaFoldDB" id="A0A438JCU8"/>
<evidence type="ECO:0000313" key="2">
    <source>
        <dbReference type="EMBL" id="RVX06770.1"/>
    </source>
</evidence>
<organism evidence="2 3">
    <name type="scientific">Vitis vinifera</name>
    <name type="common">Grape</name>
    <dbReference type="NCBI Taxonomy" id="29760"/>
    <lineage>
        <taxon>Eukaryota</taxon>
        <taxon>Viridiplantae</taxon>
        <taxon>Streptophyta</taxon>
        <taxon>Embryophyta</taxon>
        <taxon>Tracheophyta</taxon>
        <taxon>Spermatophyta</taxon>
        <taxon>Magnoliopsida</taxon>
        <taxon>eudicotyledons</taxon>
        <taxon>Gunneridae</taxon>
        <taxon>Pentapetalae</taxon>
        <taxon>rosids</taxon>
        <taxon>Vitales</taxon>
        <taxon>Vitaceae</taxon>
        <taxon>Viteae</taxon>
        <taxon>Vitis</taxon>
    </lineage>
</organism>